<name>A0A4Z1BP09_9GAMM</name>
<accession>A0A4Z1BP09</accession>
<evidence type="ECO:0000313" key="2">
    <source>
        <dbReference type="EMBL" id="TGN39207.1"/>
    </source>
</evidence>
<keyword evidence="1" id="KW-1133">Transmembrane helix</keyword>
<keyword evidence="1" id="KW-0812">Transmembrane</keyword>
<evidence type="ECO:0000256" key="1">
    <source>
        <dbReference type="SAM" id="Phobius"/>
    </source>
</evidence>
<organism evidence="2 3">
    <name type="scientific">Marinobacter confluentis</name>
    <dbReference type="NCBI Taxonomy" id="1697557"/>
    <lineage>
        <taxon>Bacteria</taxon>
        <taxon>Pseudomonadati</taxon>
        <taxon>Pseudomonadota</taxon>
        <taxon>Gammaproteobacteria</taxon>
        <taxon>Pseudomonadales</taxon>
        <taxon>Marinobacteraceae</taxon>
        <taxon>Marinobacter</taxon>
    </lineage>
</organism>
<feature type="transmembrane region" description="Helical" evidence="1">
    <location>
        <begin position="28"/>
        <end position="45"/>
    </location>
</feature>
<dbReference type="AlphaFoldDB" id="A0A4Z1BP09"/>
<dbReference type="EMBL" id="SRPF01000003">
    <property type="protein sequence ID" value="TGN39207.1"/>
    <property type="molecule type" value="Genomic_DNA"/>
</dbReference>
<comment type="caution">
    <text evidence="2">The sequence shown here is derived from an EMBL/GenBank/DDBJ whole genome shotgun (WGS) entry which is preliminary data.</text>
</comment>
<sequence>MEYLIGATLGVAIGGAATLTGFDRDRSFYPTVLIVIATYYILFALMGDSYEGLLIELLVAAGFFLSAMLGFHKGLWIIAVALIAHGIFDFYHHAFIDNSAVPDWWPGFCLAIDVTLGIWLAGILWTRSNQAEVKS</sequence>
<reference evidence="2 3" key="1">
    <citation type="submission" date="2019-04" db="EMBL/GenBank/DDBJ databases">
        <authorList>
            <person name="Park S."/>
            <person name="Yoon J.-H."/>
        </authorList>
    </citation>
    <scope>NUCLEOTIDE SEQUENCE [LARGE SCALE GENOMIC DNA]</scope>
    <source>
        <strain evidence="2 3">HJM-18</strain>
    </source>
</reference>
<dbReference type="RefSeq" id="WP_135803516.1">
    <property type="nucleotide sequence ID" value="NZ_SRPF01000003.1"/>
</dbReference>
<feature type="transmembrane region" description="Helical" evidence="1">
    <location>
        <begin position="104"/>
        <end position="125"/>
    </location>
</feature>
<evidence type="ECO:0000313" key="3">
    <source>
        <dbReference type="Proteomes" id="UP000298325"/>
    </source>
</evidence>
<feature type="transmembrane region" description="Helical" evidence="1">
    <location>
        <begin position="57"/>
        <end position="84"/>
    </location>
</feature>
<dbReference type="OrthoDB" id="7580644at2"/>
<keyword evidence="1" id="KW-0472">Membrane</keyword>
<protein>
    <submittedName>
        <fullName evidence="2">Uncharacterized protein</fullName>
    </submittedName>
</protein>
<gene>
    <name evidence="2" type="ORF">E5Q11_11170</name>
</gene>
<keyword evidence="3" id="KW-1185">Reference proteome</keyword>
<dbReference type="Proteomes" id="UP000298325">
    <property type="component" value="Unassembled WGS sequence"/>
</dbReference>
<proteinExistence type="predicted"/>